<keyword evidence="3" id="KW-1185">Reference proteome</keyword>
<name>A0A9Q8FPF6_9STAP</name>
<proteinExistence type="predicted"/>
<dbReference type="EMBL" id="SCWD01000010">
    <property type="protein sequence ID" value="TDL94322.1"/>
    <property type="molecule type" value="Genomic_DNA"/>
</dbReference>
<gene>
    <name evidence="2" type="ORF">ERX40_11000</name>
</gene>
<sequence length="206" mass="24043">MFTLLYYGIPICIVALCLYLIFVLMAKLEDHLASLRFTLPLSVMLFGIGFTISTWTPLSPLPYYQAHLHVQKVQQQSNIAETYLDGLVDKGLLNTTVKKHVTHQHFSVAQKKISQVDDPKKRKVLMDKHSDYLSTYEHQSGDRLIQKLQLEHLSTSEYSNLTAQDYDNVRYQIQQQIKTPRTQQFFLERVEKLQKRHDLEYQSVTP</sequence>
<comment type="caution">
    <text evidence="2">The sequence shown here is derived from an EMBL/GenBank/DDBJ whole genome shotgun (WGS) entry which is preliminary data.</text>
</comment>
<protein>
    <submittedName>
        <fullName evidence="2">Uncharacterized protein</fullName>
    </submittedName>
</protein>
<evidence type="ECO:0000313" key="2">
    <source>
        <dbReference type="EMBL" id="TDL94322.1"/>
    </source>
</evidence>
<keyword evidence="1" id="KW-0812">Transmembrane</keyword>
<feature type="transmembrane region" description="Helical" evidence="1">
    <location>
        <begin position="6"/>
        <end position="25"/>
    </location>
</feature>
<dbReference type="AlphaFoldDB" id="A0A9Q8FPF6"/>
<keyword evidence="1" id="KW-1133">Transmembrane helix</keyword>
<keyword evidence="1" id="KW-0472">Membrane</keyword>
<accession>A0A9Q8FPF6</accession>
<organism evidence="2 3">
    <name type="scientific">Macrococcus carouselicus</name>
    <dbReference type="NCBI Taxonomy" id="69969"/>
    <lineage>
        <taxon>Bacteria</taxon>
        <taxon>Bacillati</taxon>
        <taxon>Bacillota</taxon>
        <taxon>Bacilli</taxon>
        <taxon>Bacillales</taxon>
        <taxon>Staphylococcaceae</taxon>
        <taxon>Macrococcus</taxon>
    </lineage>
</organism>
<dbReference type="OrthoDB" id="2417367at2"/>
<evidence type="ECO:0000313" key="3">
    <source>
        <dbReference type="Proteomes" id="UP000295280"/>
    </source>
</evidence>
<dbReference type="Proteomes" id="UP000295280">
    <property type="component" value="Unassembled WGS sequence"/>
</dbReference>
<feature type="transmembrane region" description="Helical" evidence="1">
    <location>
        <begin position="37"/>
        <end position="58"/>
    </location>
</feature>
<evidence type="ECO:0000256" key="1">
    <source>
        <dbReference type="SAM" id="Phobius"/>
    </source>
</evidence>
<reference evidence="2 3" key="1">
    <citation type="submission" date="2019-01" db="EMBL/GenBank/DDBJ databases">
        <title>Draft genome sequences of the type strains of six Macrococcus species.</title>
        <authorList>
            <person name="Mazhar S."/>
            <person name="Altermann E."/>
            <person name="Hill C."/>
            <person name="Mcauliffe O."/>
        </authorList>
    </citation>
    <scope>NUCLEOTIDE SEQUENCE [LARGE SCALE GENOMIC DNA]</scope>
    <source>
        <strain evidence="2 3">ATCC 51828</strain>
    </source>
</reference>